<gene>
    <name evidence="1" type="ORF">Hsar01_03560</name>
</gene>
<dbReference type="EMBL" id="BAABRI010000024">
    <property type="protein sequence ID" value="GAA5484317.1"/>
    <property type="molecule type" value="Genomic_DNA"/>
</dbReference>
<evidence type="ECO:0000313" key="2">
    <source>
        <dbReference type="Proteomes" id="UP001476282"/>
    </source>
</evidence>
<accession>A0ABP9USA9</accession>
<comment type="caution">
    <text evidence="1">The sequence shown here is derived from an EMBL/GenBank/DDBJ whole genome shotgun (WGS) entry which is preliminary data.</text>
</comment>
<sequence>MKKPVEIVLRTVHLGAARRVVTLGIDGRDLARHFLLDLLQHDRNQFEFVRKRIQSISNYDRYENQLTFRHLGDGVFEFKRPGIRLYAFYDGIGDQQQLILCTNGGLKGKAQSRNIQLARRLKGEYFRAKALPDTILRLIEP</sequence>
<organism evidence="1 2">
    <name type="scientific">Haloferula sargassicola</name>
    <dbReference type="NCBI Taxonomy" id="490096"/>
    <lineage>
        <taxon>Bacteria</taxon>
        <taxon>Pseudomonadati</taxon>
        <taxon>Verrucomicrobiota</taxon>
        <taxon>Verrucomicrobiia</taxon>
        <taxon>Verrucomicrobiales</taxon>
        <taxon>Verrucomicrobiaceae</taxon>
        <taxon>Haloferula</taxon>
    </lineage>
</organism>
<dbReference type="Proteomes" id="UP001476282">
    <property type="component" value="Unassembled WGS sequence"/>
</dbReference>
<proteinExistence type="predicted"/>
<evidence type="ECO:0000313" key="1">
    <source>
        <dbReference type="EMBL" id="GAA5484317.1"/>
    </source>
</evidence>
<name>A0ABP9USA9_9BACT</name>
<dbReference type="RefSeq" id="WP_353568414.1">
    <property type="nucleotide sequence ID" value="NZ_BAABRI010000024.1"/>
</dbReference>
<reference evidence="1 2" key="1">
    <citation type="submission" date="2024-02" db="EMBL/GenBank/DDBJ databases">
        <title>Haloferula sargassicola NBRC 104335.</title>
        <authorList>
            <person name="Ichikawa N."/>
            <person name="Katano-Makiyama Y."/>
            <person name="Hidaka K."/>
        </authorList>
    </citation>
    <scope>NUCLEOTIDE SEQUENCE [LARGE SCALE GENOMIC DNA]</scope>
    <source>
        <strain evidence="1 2">NBRC 104335</strain>
    </source>
</reference>
<keyword evidence="2" id="KW-1185">Reference proteome</keyword>
<protein>
    <submittedName>
        <fullName evidence="1">Uncharacterized protein</fullName>
    </submittedName>
</protein>